<feature type="region of interest" description="Disordered" evidence="4">
    <location>
        <begin position="180"/>
        <end position="305"/>
    </location>
</feature>
<feature type="domain" description="NOT2/NOT3/NOT5 C-terminal" evidence="5">
    <location>
        <begin position="351"/>
        <end position="474"/>
    </location>
</feature>
<dbReference type="AlphaFoldDB" id="K8F525"/>
<evidence type="ECO:0000256" key="3">
    <source>
        <dbReference type="ARBA" id="ARBA00023163"/>
    </source>
</evidence>
<dbReference type="STRING" id="41875.K8F525"/>
<dbReference type="Gene3D" id="2.30.30.1020">
    <property type="entry name" value="CCR4-NOT complex subunit 2/3/5, C-terminal domain"/>
    <property type="match status" value="1"/>
</dbReference>
<dbReference type="GO" id="GO:0006355">
    <property type="term" value="P:regulation of DNA-templated transcription"/>
    <property type="evidence" value="ECO:0007669"/>
    <property type="project" value="InterPro"/>
</dbReference>
<sequence length="484" mass="50971">MSGLYGGSPSQSGYRRDNTNAGGIPPPPAGLGGRFPPIPSGGVGGANAQQQQNIGNLLGGGSGGRPNPNAAPRMNGGFGIDPIQQQQQNLSGLGGGNGLGGESSFQQGIPQQGYGAPARTASFDASDFPSLGGGGQGPYGDTYPPQYPHGNGYDGFGGDGHVGGYYAKPPPEFAIEQEDFPALGGMGGGGGGPRKPSDAAAAVAAGVAKQHQQHQQQQQQQQQQQIGGGGVGNIGGVNRIFSGGGQGGGIDGNNDLGMQQQRQPSFDAGGGFGMGNSRGGYNGQDLLRQSSGQSSNSVAQQTANMDPNDRYGLMGLLNVIRMTDPNLTTLALGTDLTMLGLNLNSSEPLYTNFSPPWLTDATPKHELEMLIPACYNQHTAGRAHPAMFSKFQHETLFYIFYSMPGEEAQLYAADELIHRGWGFHKEIKAWLMRVQGTEPTSKTDYGERGAFWVFDVQTWERVRKDNFMLSYDQLENRPQVAATQ</sequence>
<dbReference type="OrthoDB" id="25391at2759"/>
<dbReference type="eggNOG" id="KOG2151">
    <property type="taxonomic scope" value="Eukaryota"/>
</dbReference>
<evidence type="ECO:0000256" key="1">
    <source>
        <dbReference type="ARBA" id="ARBA00007682"/>
    </source>
</evidence>
<proteinExistence type="inferred from homology"/>
<dbReference type="EMBL" id="FO082274">
    <property type="protein sequence ID" value="CCO16658.1"/>
    <property type="molecule type" value="Genomic_DNA"/>
</dbReference>
<name>K8F525_9CHLO</name>
<evidence type="ECO:0000256" key="4">
    <source>
        <dbReference type="SAM" id="MobiDB-lite"/>
    </source>
</evidence>
<protein>
    <recommendedName>
        <fullName evidence="5">NOT2/NOT3/NOT5 C-terminal domain-containing protein</fullName>
    </recommendedName>
</protein>
<dbReference type="InterPro" id="IPR040168">
    <property type="entry name" value="Not2/3/5"/>
</dbReference>
<feature type="compositionally biased region" description="Polar residues" evidence="4">
    <location>
        <begin position="287"/>
        <end position="305"/>
    </location>
</feature>
<dbReference type="Pfam" id="PF04153">
    <property type="entry name" value="NOT2_3_5_C"/>
    <property type="match status" value="1"/>
</dbReference>
<reference evidence="6 7" key="1">
    <citation type="submission" date="2011-10" db="EMBL/GenBank/DDBJ databases">
        <authorList>
            <person name="Genoscope - CEA"/>
        </authorList>
    </citation>
    <scope>NUCLEOTIDE SEQUENCE [LARGE SCALE GENOMIC DNA]</scope>
    <source>
        <strain evidence="6 7">RCC 1105</strain>
    </source>
</reference>
<comment type="similarity">
    <text evidence="1">Belongs to the CNOT2/3/5 family.</text>
</comment>
<dbReference type="GeneID" id="19015515"/>
<keyword evidence="7" id="KW-1185">Reference proteome</keyword>
<evidence type="ECO:0000256" key="2">
    <source>
        <dbReference type="ARBA" id="ARBA00023015"/>
    </source>
</evidence>
<accession>K8F525</accession>
<evidence type="ECO:0000313" key="7">
    <source>
        <dbReference type="Proteomes" id="UP000198341"/>
    </source>
</evidence>
<feature type="compositionally biased region" description="Low complexity" evidence="4">
    <location>
        <begin position="46"/>
        <end position="56"/>
    </location>
</feature>
<dbReference type="KEGG" id="bpg:Bathy05g00110"/>
<dbReference type="RefSeq" id="XP_007513100.1">
    <property type="nucleotide sequence ID" value="XM_007513038.1"/>
</dbReference>
<dbReference type="Proteomes" id="UP000198341">
    <property type="component" value="Chromosome 5"/>
</dbReference>
<keyword evidence="3" id="KW-0804">Transcription</keyword>
<feature type="compositionally biased region" description="Low complexity" evidence="4">
    <location>
        <begin position="199"/>
        <end position="225"/>
    </location>
</feature>
<keyword evidence="2" id="KW-0805">Transcription regulation</keyword>
<evidence type="ECO:0000313" key="6">
    <source>
        <dbReference type="EMBL" id="CCO16658.1"/>
    </source>
</evidence>
<feature type="region of interest" description="Disordered" evidence="4">
    <location>
        <begin position="1"/>
        <end position="141"/>
    </location>
</feature>
<dbReference type="GO" id="GO:0030015">
    <property type="term" value="C:CCR4-NOT core complex"/>
    <property type="evidence" value="ECO:0007669"/>
    <property type="project" value="InterPro"/>
</dbReference>
<evidence type="ECO:0000259" key="5">
    <source>
        <dbReference type="Pfam" id="PF04153"/>
    </source>
</evidence>
<dbReference type="InterPro" id="IPR038635">
    <property type="entry name" value="CCR4-NOT_su2/3/5_C_sf"/>
</dbReference>
<dbReference type="InterPro" id="IPR007282">
    <property type="entry name" value="NOT2/3/5_C"/>
</dbReference>
<gene>
    <name evidence="6" type="ORF">Bathy05g00110</name>
</gene>
<organism evidence="6 7">
    <name type="scientific">Bathycoccus prasinos</name>
    <dbReference type="NCBI Taxonomy" id="41875"/>
    <lineage>
        <taxon>Eukaryota</taxon>
        <taxon>Viridiplantae</taxon>
        <taxon>Chlorophyta</taxon>
        <taxon>Mamiellophyceae</taxon>
        <taxon>Mamiellales</taxon>
        <taxon>Bathycoccaceae</taxon>
        <taxon>Bathycoccus</taxon>
    </lineage>
</organism>
<feature type="compositionally biased region" description="Gly residues" evidence="4">
    <location>
        <begin position="242"/>
        <end position="251"/>
    </location>
</feature>
<dbReference type="PANTHER" id="PTHR23326">
    <property type="entry name" value="CCR4 NOT-RELATED"/>
    <property type="match status" value="1"/>
</dbReference>
<feature type="compositionally biased region" description="Gly residues" evidence="4">
    <location>
        <begin position="184"/>
        <end position="193"/>
    </location>
</feature>
<feature type="compositionally biased region" description="Gly residues" evidence="4">
    <location>
        <begin position="226"/>
        <end position="235"/>
    </location>
</feature>
<feature type="compositionally biased region" description="Gly residues" evidence="4">
    <location>
        <begin position="92"/>
        <end position="101"/>
    </location>
</feature>
<feature type="compositionally biased region" description="Gly residues" evidence="4">
    <location>
        <begin position="268"/>
        <end position="282"/>
    </location>
</feature>